<gene>
    <name evidence="7" type="ORF">DLM75_07380</name>
</gene>
<dbReference type="PROSITE" id="PS51123">
    <property type="entry name" value="OMPA_2"/>
    <property type="match status" value="1"/>
</dbReference>
<evidence type="ECO:0000256" key="5">
    <source>
        <dbReference type="SAM" id="Phobius"/>
    </source>
</evidence>
<evidence type="ECO:0000256" key="1">
    <source>
        <dbReference type="ARBA" id="ARBA00004442"/>
    </source>
</evidence>
<comment type="caution">
    <text evidence="7">The sequence shown here is derived from an EMBL/GenBank/DDBJ whole genome shotgun (WGS) entry which is preliminary data.</text>
</comment>
<keyword evidence="2 4" id="KW-0472">Membrane</keyword>
<dbReference type="InterPro" id="IPR006664">
    <property type="entry name" value="OMP_bac"/>
</dbReference>
<evidence type="ECO:0000259" key="6">
    <source>
        <dbReference type="PROSITE" id="PS51123"/>
    </source>
</evidence>
<dbReference type="InterPro" id="IPR036737">
    <property type="entry name" value="OmpA-like_sf"/>
</dbReference>
<dbReference type="AlphaFoldDB" id="A0A396ZIF8"/>
<name>A0A396ZIF8_9LEPT</name>
<evidence type="ECO:0000313" key="8">
    <source>
        <dbReference type="Proteomes" id="UP000265798"/>
    </source>
</evidence>
<dbReference type="PRINTS" id="PR01021">
    <property type="entry name" value="OMPADOMAIN"/>
</dbReference>
<dbReference type="PANTHER" id="PTHR30329">
    <property type="entry name" value="STATOR ELEMENT OF FLAGELLAR MOTOR COMPLEX"/>
    <property type="match status" value="1"/>
</dbReference>
<accession>A0A396ZIF8</accession>
<feature type="transmembrane region" description="Helical" evidence="5">
    <location>
        <begin position="12"/>
        <end position="29"/>
    </location>
</feature>
<dbReference type="Gene3D" id="3.30.1330.60">
    <property type="entry name" value="OmpA-like domain"/>
    <property type="match status" value="1"/>
</dbReference>
<reference evidence="8" key="1">
    <citation type="submission" date="2018-05" db="EMBL/GenBank/DDBJ databases">
        <title>Leptospira yasudae sp. nov. and Leptospira stimsonii sp. nov., two pathogenic species of the genus Leptospira isolated from environmental sources.</title>
        <authorList>
            <person name="Casanovas-Massana A."/>
            <person name="Hamond C."/>
            <person name="Santos L.A."/>
            <person name="Hacker K.P."/>
            <person name="Balassiano I."/>
            <person name="Medeiros M.A."/>
            <person name="Reis M.G."/>
            <person name="Ko A.I."/>
            <person name="Wunder E.A."/>
        </authorList>
    </citation>
    <scope>NUCLEOTIDE SEQUENCE [LARGE SCALE GENOMIC DNA]</scope>
    <source>
        <strain evidence="8">Yale</strain>
    </source>
</reference>
<dbReference type="InterPro" id="IPR050330">
    <property type="entry name" value="Bact_OuterMem_StrucFunc"/>
</dbReference>
<evidence type="ECO:0000256" key="3">
    <source>
        <dbReference type="ARBA" id="ARBA00023237"/>
    </source>
</evidence>
<dbReference type="Proteomes" id="UP000265798">
    <property type="component" value="Unassembled WGS sequence"/>
</dbReference>
<dbReference type="SUPFAM" id="SSF103088">
    <property type="entry name" value="OmpA-like"/>
    <property type="match status" value="1"/>
</dbReference>
<dbReference type="Pfam" id="PF00691">
    <property type="entry name" value="OmpA"/>
    <property type="match status" value="1"/>
</dbReference>
<dbReference type="InterPro" id="IPR006665">
    <property type="entry name" value="OmpA-like"/>
</dbReference>
<evidence type="ECO:0000256" key="4">
    <source>
        <dbReference type="PROSITE-ProRule" id="PRU00473"/>
    </source>
</evidence>
<dbReference type="CDD" id="cd07185">
    <property type="entry name" value="OmpA_C-like"/>
    <property type="match status" value="1"/>
</dbReference>
<protein>
    <recommendedName>
        <fullName evidence="6">OmpA-like domain-containing protein</fullName>
    </recommendedName>
</protein>
<keyword evidence="5" id="KW-1133">Transmembrane helix</keyword>
<dbReference type="GO" id="GO:0009279">
    <property type="term" value="C:cell outer membrane"/>
    <property type="evidence" value="ECO:0007669"/>
    <property type="project" value="UniProtKB-SubCell"/>
</dbReference>
<comment type="subcellular location">
    <subcellularLocation>
        <location evidence="1">Cell outer membrane</location>
    </subcellularLocation>
</comment>
<sequence length="165" mass="18855">MNFFSPDSFWFWVIPSLFLAGALYGFVFSRSPWKKNSIRKTLEPNQSPIQKKNISEESGLVRQGSVFFGAGSSELDSEFVPFLDLLGKSLKERKDWKLQIDGWTDRFGNPATNRRLSFERAKRIQSYLCGKWALSASQIQIQGMGVEPRSIGADKARRADWKIIL</sequence>
<proteinExistence type="predicted"/>
<feature type="domain" description="OmpA-like" evidence="6">
    <location>
        <begin position="55"/>
        <end position="165"/>
    </location>
</feature>
<keyword evidence="3" id="KW-0998">Cell outer membrane</keyword>
<evidence type="ECO:0000256" key="2">
    <source>
        <dbReference type="ARBA" id="ARBA00023136"/>
    </source>
</evidence>
<keyword evidence="5" id="KW-0812">Transmembrane</keyword>
<evidence type="ECO:0000313" key="7">
    <source>
        <dbReference type="EMBL" id="RHX92970.1"/>
    </source>
</evidence>
<organism evidence="7 8">
    <name type="scientific">Leptospira stimsonii</name>
    <dbReference type="NCBI Taxonomy" id="2202203"/>
    <lineage>
        <taxon>Bacteria</taxon>
        <taxon>Pseudomonadati</taxon>
        <taxon>Spirochaetota</taxon>
        <taxon>Spirochaetia</taxon>
        <taxon>Leptospirales</taxon>
        <taxon>Leptospiraceae</taxon>
        <taxon>Leptospira</taxon>
    </lineage>
</organism>
<dbReference type="EMBL" id="QHCT01000001">
    <property type="protein sequence ID" value="RHX92970.1"/>
    <property type="molecule type" value="Genomic_DNA"/>
</dbReference>
<dbReference type="RefSeq" id="WP_118967767.1">
    <property type="nucleotide sequence ID" value="NZ_QHCT01000001.1"/>
</dbReference>
<dbReference type="PANTHER" id="PTHR30329:SF21">
    <property type="entry name" value="LIPOPROTEIN YIAD-RELATED"/>
    <property type="match status" value="1"/>
</dbReference>
<dbReference type="OrthoDB" id="345640at2"/>